<evidence type="ECO:0000256" key="7">
    <source>
        <dbReference type="ARBA" id="ARBA00023136"/>
    </source>
</evidence>
<dbReference type="PANTHER" id="PTHR21137:SF35">
    <property type="entry name" value="ODORANT RECEPTOR 19A-RELATED"/>
    <property type="match status" value="1"/>
</dbReference>
<accession>A0A9P0HSQ1</accession>
<comment type="subcellular location">
    <subcellularLocation>
        <location evidence="1">Cell membrane</location>
        <topology evidence="1">Multi-pass membrane protein</topology>
    </subcellularLocation>
</comment>
<protein>
    <recommendedName>
        <fullName evidence="13">Odorant receptor</fullName>
    </recommendedName>
</protein>
<dbReference type="GO" id="GO:0007165">
    <property type="term" value="P:signal transduction"/>
    <property type="evidence" value="ECO:0007669"/>
    <property type="project" value="UniProtKB-KW"/>
</dbReference>
<dbReference type="Proteomes" id="UP001152798">
    <property type="component" value="Chromosome 7"/>
</dbReference>
<feature type="transmembrane region" description="Helical" evidence="10">
    <location>
        <begin position="112"/>
        <end position="130"/>
    </location>
</feature>
<dbReference type="InterPro" id="IPR004117">
    <property type="entry name" value="7tm6_olfct_rcpt"/>
</dbReference>
<keyword evidence="7 10" id="KW-0472">Membrane</keyword>
<keyword evidence="8" id="KW-0675">Receptor</keyword>
<evidence type="ECO:0000313" key="11">
    <source>
        <dbReference type="EMBL" id="CAH1408361.1"/>
    </source>
</evidence>
<sequence>MEGNTKHQVVDREVVYDFDKERELQMVMSCCKISFYSFVLTIGDKTRMLETLHMVILAFYDLSLLTTKLQSNFKSVLEFINKGFYTYEEDLDERHYETTKNCVRRIRLVNKWFRIIIVSSGFSFLLFNTAKKYIENSYKKRPSSIPINPYFPIPFYVPFDTSSVLTFTIAYLSNVAMMYSVCMVAICIEEIYISLLEQLKAQFEILNLSISNVVDRALRRYFRGKAGPRQDMESLYQKKEFQDCLLEFTRDIRSYVEMTFFFIAVLSTLTLSLAVLVITKSKLSNEELLGVGTFIMMLFTELLFTLQFCLYGEELSNESARFSSLFGPPLGGASIKE</sequence>
<dbReference type="AlphaFoldDB" id="A0A9P0HSQ1"/>
<gene>
    <name evidence="11" type="ORF">NEZAVI_LOCUS15910</name>
</gene>
<keyword evidence="9" id="KW-0807">Transducer</keyword>
<evidence type="ECO:0000256" key="6">
    <source>
        <dbReference type="ARBA" id="ARBA00022989"/>
    </source>
</evidence>
<evidence type="ECO:0000256" key="10">
    <source>
        <dbReference type="SAM" id="Phobius"/>
    </source>
</evidence>
<evidence type="ECO:0000256" key="9">
    <source>
        <dbReference type="ARBA" id="ARBA00023224"/>
    </source>
</evidence>
<evidence type="ECO:0000256" key="8">
    <source>
        <dbReference type="ARBA" id="ARBA00023170"/>
    </source>
</evidence>
<keyword evidence="5" id="KW-0552">Olfaction</keyword>
<dbReference type="OrthoDB" id="6618364at2759"/>
<keyword evidence="4 10" id="KW-0812">Transmembrane</keyword>
<evidence type="ECO:0000256" key="2">
    <source>
        <dbReference type="ARBA" id="ARBA00022475"/>
    </source>
</evidence>
<evidence type="ECO:0008006" key="13">
    <source>
        <dbReference type="Google" id="ProtNLM"/>
    </source>
</evidence>
<keyword evidence="2" id="KW-1003">Cell membrane</keyword>
<feature type="transmembrane region" description="Helical" evidence="10">
    <location>
        <begin position="291"/>
        <end position="311"/>
    </location>
</feature>
<name>A0A9P0HSQ1_NEZVI</name>
<evidence type="ECO:0000256" key="5">
    <source>
        <dbReference type="ARBA" id="ARBA00022725"/>
    </source>
</evidence>
<organism evidence="11 12">
    <name type="scientific">Nezara viridula</name>
    <name type="common">Southern green stink bug</name>
    <name type="synonym">Cimex viridulus</name>
    <dbReference type="NCBI Taxonomy" id="85310"/>
    <lineage>
        <taxon>Eukaryota</taxon>
        <taxon>Metazoa</taxon>
        <taxon>Ecdysozoa</taxon>
        <taxon>Arthropoda</taxon>
        <taxon>Hexapoda</taxon>
        <taxon>Insecta</taxon>
        <taxon>Pterygota</taxon>
        <taxon>Neoptera</taxon>
        <taxon>Paraneoptera</taxon>
        <taxon>Hemiptera</taxon>
        <taxon>Heteroptera</taxon>
        <taxon>Panheteroptera</taxon>
        <taxon>Pentatomomorpha</taxon>
        <taxon>Pentatomoidea</taxon>
        <taxon>Pentatomidae</taxon>
        <taxon>Pentatominae</taxon>
        <taxon>Nezara</taxon>
    </lineage>
</organism>
<dbReference type="PANTHER" id="PTHR21137">
    <property type="entry name" value="ODORANT RECEPTOR"/>
    <property type="match status" value="1"/>
</dbReference>
<evidence type="ECO:0000256" key="1">
    <source>
        <dbReference type="ARBA" id="ARBA00004651"/>
    </source>
</evidence>
<dbReference type="GO" id="GO:0005549">
    <property type="term" value="F:odorant binding"/>
    <property type="evidence" value="ECO:0007669"/>
    <property type="project" value="InterPro"/>
</dbReference>
<reference evidence="11" key="1">
    <citation type="submission" date="2022-01" db="EMBL/GenBank/DDBJ databases">
        <authorList>
            <person name="King R."/>
        </authorList>
    </citation>
    <scope>NUCLEOTIDE SEQUENCE</scope>
</reference>
<dbReference type="GO" id="GO:0004984">
    <property type="term" value="F:olfactory receptor activity"/>
    <property type="evidence" value="ECO:0007669"/>
    <property type="project" value="InterPro"/>
</dbReference>
<keyword evidence="3" id="KW-0716">Sensory transduction</keyword>
<evidence type="ECO:0000256" key="4">
    <source>
        <dbReference type="ARBA" id="ARBA00022692"/>
    </source>
</evidence>
<evidence type="ECO:0000256" key="3">
    <source>
        <dbReference type="ARBA" id="ARBA00022606"/>
    </source>
</evidence>
<dbReference type="EMBL" id="OV725083">
    <property type="protein sequence ID" value="CAH1408361.1"/>
    <property type="molecule type" value="Genomic_DNA"/>
</dbReference>
<proteinExistence type="predicted"/>
<feature type="transmembrane region" description="Helical" evidence="10">
    <location>
        <begin position="260"/>
        <end position="279"/>
    </location>
</feature>
<keyword evidence="6 10" id="KW-1133">Transmembrane helix</keyword>
<evidence type="ECO:0000313" key="12">
    <source>
        <dbReference type="Proteomes" id="UP001152798"/>
    </source>
</evidence>
<keyword evidence="12" id="KW-1185">Reference proteome</keyword>
<dbReference type="Pfam" id="PF02949">
    <property type="entry name" value="7tm_6"/>
    <property type="match status" value="1"/>
</dbReference>
<dbReference type="GO" id="GO:0005886">
    <property type="term" value="C:plasma membrane"/>
    <property type="evidence" value="ECO:0007669"/>
    <property type="project" value="UniProtKB-SubCell"/>
</dbReference>